<gene>
    <name evidence="1" type="ORF">POPTR_008G128301v4</name>
</gene>
<proteinExistence type="predicted"/>
<keyword evidence="2" id="KW-1185">Reference proteome</keyword>
<name>A0ACC0SLF7_POPTR</name>
<reference evidence="1 2" key="1">
    <citation type="journal article" date="2006" name="Science">
        <title>The genome of black cottonwood, Populus trichocarpa (Torr. &amp; Gray).</title>
        <authorList>
            <person name="Tuskan G.A."/>
            <person name="Difazio S."/>
            <person name="Jansson S."/>
            <person name="Bohlmann J."/>
            <person name="Grigoriev I."/>
            <person name="Hellsten U."/>
            <person name="Putnam N."/>
            <person name="Ralph S."/>
            <person name="Rombauts S."/>
            <person name="Salamov A."/>
            <person name="Schein J."/>
            <person name="Sterck L."/>
            <person name="Aerts A."/>
            <person name="Bhalerao R.R."/>
            <person name="Bhalerao R.P."/>
            <person name="Blaudez D."/>
            <person name="Boerjan W."/>
            <person name="Brun A."/>
            <person name="Brunner A."/>
            <person name="Busov V."/>
            <person name="Campbell M."/>
            <person name="Carlson J."/>
            <person name="Chalot M."/>
            <person name="Chapman J."/>
            <person name="Chen G.L."/>
            <person name="Cooper D."/>
            <person name="Coutinho P.M."/>
            <person name="Couturier J."/>
            <person name="Covert S."/>
            <person name="Cronk Q."/>
            <person name="Cunningham R."/>
            <person name="Davis J."/>
            <person name="Degroeve S."/>
            <person name="Dejardin A."/>
            <person name="Depamphilis C."/>
            <person name="Detter J."/>
            <person name="Dirks B."/>
            <person name="Dubchak I."/>
            <person name="Duplessis S."/>
            <person name="Ehlting J."/>
            <person name="Ellis B."/>
            <person name="Gendler K."/>
            <person name="Goodstein D."/>
            <person name="Gribskov M."/>
            <person name="Grimwood J."/>
            <person name="Groover A."/>
            <person name="Gunter L."/>
            <person name="Hamberger B."/>
            <person name="Heinze B."/>
            <person name="Helariutta Y."/>
            <person name="Henrissat B."/>
            <person name="Holligan D."/>
            <person name="Holt R."/>
            <person name="Huang W."/>
            <person name="Islam-Faridi N."/>
            <person name="Jones S."/>
            <person name="Jones-Rhoades M."/>
            <person name="Jorgensen R."/>
            <person name="Joshi C."/>
            <person name="Kangasjarvi J."/>
            <person name="Karlsson J."/>
            <person name="Kelleher C."/>
            <person name="Kirkpatrick R."/>
            <person name="Kirst M."/>
            <person name="Kohler A."/>
            <person name="Kalluri U."/>
            <person name="Larimer F."/>
            <person name="Leebens-Mack J."/>
            <person name="Leple J.C."/>
            <person name="Locascio P."/>
            <person name="Lou Y."/>
            <person name="Lucas S."/>
            <person name="Martin F."/>
            <person name="Montanini B."/>
            <person name="Napoli C."/>
            <person name="Nelson D.R."/>
            <person name="Nelson C."/>
            <person name="Nieminen K."/>
            <person name="Nilsson O."/>
            <person name="Pereda V."/>
            <person name="Peter G."/>
            <person name="Philippe R."/>
            <person name="Pilate G."/>
            <person name="Poliakov A."/>
            <person name="Razumovskaya J."/>
            <person name="Richardson P."/>
            <person name="Rinaldi C."/>
            <person name="Ritland K."/>
            <person name="Rouze P."/>
            <person name="Ryaboy D."/>
            <person name="Schmutz J."/>
            <person name="Schrader J."/>
            <person name="Segerman B."/>
            <person name="Shin H."/>
            <person name="Siddiqui A."/>
            <person name="Sterky F."/>
            <person name="Terry A."/>
            <person name="Tsai C.J."/>
            <person name="Uberbacher E."/>
            <person name="Unneberg P."/>
            <person name="Vahala J."/>
            <person name="Wall K."/>
            <person name="Wessler S."/>
            <person name="Yang G."/>
            <person name="Yin T."/>
            <person name="Douglas C."/>
            <person name="Marra M."/>
            <person name="Sandberg G."/>
            <person name="Van de Peer Y."/>
            <person name="Rokhsar D."/>
        </authorList>
    </citation>
    <scope>NUCLEOTIDE SEQUENCE [LARGE SCALE GENOMIC DNA]</scope>
    <source>
        <strain evidence="2">cv. Nisqually</strain>
    </source>
</reference>
<evidence type="ECO:0000313" key="2">
    <source>
        <dbReference type="Proteomes" id="UP000006729"/>
    </source>
</evidence>
<evidence type="ECO:0000313" key="1">
    <source>
        <dbReference type="EMBL" id="KAI9390028.1"/>
    </source>
</evidence>
<dbReference type="EMBL" id="CM009297">
    <property type="protein sequence ID" value="KAI9390028.1"/>
    <property type="molecule type" value="Genomic_DNA"/>
</dbReference>
<dbReference type="Proteomes" id="UP000006729">
    <property type="component" value="Chromosome 8"/>
</dbReference>
<accession>A0ACC0SLF7</accession>
<protein>
    <submittedName>
        <fullName evidence="1">Uncharacterized protein</fullName>
    </submittedName>
</protein>
<organism evidence="1 2">
    <name type="scientific">Populus trichocarpa</name>
    <name type="common">Western balsam poplar</name>
    <name type="synonym">Populus balsamifera subsp. trichocarpa</name>
    <dbReference type="NCBI Taxonomy" id="3694"/>
    <lineage>
        <taxon>Eukaryota</taxon>
        <taxon>Viridiplantae</taxon>
        <taxon>Streptophyta</taxon>
        <taxon>Embryophyta</taxon>
        <taxon>Tracheophyta</taxon>
        <taxon>Spermatophyta</taxon>
        <taxon>Magnoliopsida</taxon>
        <taxon>eudicotyledons</taxon>
        <taxon>Gunneridae</taxon>
        <taxon>Pentapetalae</taxon>
        <taxon>rosids</taxon>
        <taxon>fabids</taxon>
        <taxon>Malpighiales</taxon>
        <taxon>Salicaceae</taxon>
        <taxon>Saliceae</taxon>
        <taxon>Populus</taxon>
    </lineage>
</organism>
<comment type="caution">
    <text evidence="1">The sequence shown here is derived from an EMBL/GenBank/DDBJ whole genome shotgun (WGS) entry which is preliminary data.</text>
</comment>
<sequence length="83" mass="8972">MRMINSSGESLLGRLFNIVLPMILQFQSGCGNKLWGAWNDAVEEACEAGVGVIAEPGGRSIRDKDAIDCCNKHGVSLFFTNVL</sequence>